<comment type="caution">
    <text evidence="1">The sequence shown here is derived from an EMBL/GenBank/DDBJ whole genome shotgun (WGS) entry which is preliminary data.</text>
</comment>
<protein>
    <recommendedName>
        <fullName evidence="3">DUF11 domain-containing protein</fullName>
    </recommendedName>
</protein>
<keyword evidence="2" id="KW-1185">Reference proteome</keyword>
<proteinExistence type="predicted"/>
<evidence type="ECO:0000313" key="1">
    <source>
        <dbReference type="EMBL" id="ESK37316.1"/>
    </source>
</evidence>
<dbReference type="Proteomes" id="UP000023785">
    <property type="component" value="Unassembled WGS sequence"/>
</dbReference>
<dbReference type="PATRIC" id="fig|1392540.3.peg.2290"/>
<gene>
    <name evidence="1" type="ORF">P256_02371</name>
</gene>
<dbReference type="eggNOG" id="COG4719">
    <property type="taxonomic scope" value="Bacteria"/>
</dbReference>
<sequence>MIGLSLGAVKLDLKSIFIRGLLGVTSLAFMTINASAETKVAKDPVSVDLKTYLISVGKDGNQTAKLVSNVKPNDVIEYRATYTNNTLGEIKNLSATLPIPTETQFLGKSKPENAKATTDGINFSPMPLKKKEGNQLVDIPLQDYRALRWTIAVLPAGKSITVSAQIQVRSEKAETK</sequence>
<name>V2THZ8_9GAMM</name>
<dbReference type="AlphaFoldDB" id="V2THZ8"/>
<reference evidence="1 2" key="1">
    <citation type="submission" date="2013-10" db="EMBL/GenBank/DDBJ databases">
        <title>The Genome Sequence of Acinetobacter nectaris CIP 110549.</title>
        <authorList>
            <consortium name="The Broad Institute Genomics Platform"/>
            <consortium name="The Broad Institute Genome Sequencing Center for Infectious Disease"/>
            <person name="Cerqueira G."/>
            <person name="Feldgarden M."/>
            <person name="Courvalin P."/>
            <person name="Grillot-Courvalin C."/>
            <person name="Clermont D."/>
            <person name="Rocha E."/>
            <person name="Yoon E.-J."/>
            <person name="Nemec A."/>
            <person name="Young S.K."/>
            <person name="Zeng Q."/>
            <person name="Gargeya S."/>
            <person name="Fitzgerald M."/>
            <person name="Abouelleil A."/>
            <person name="Alvarado L."/>
            <person name="Berlin A.M."/>
            <person name="Chapman S.B."/>
            <person name="Gainer-Dewar J."/>
            <person name="Goldberg J."/>
            <person name="Gnerre S."/>
            <person name="Griggs A."/>
            <person name="Gujja S."/>
            <person name="Hansen M."/>
            <person name="Howarth C."/>
            <person name="Imamovic A."/>
            <person name="Ireland A."/>
            <person name="Larimer J."/>
            <person name="McCowan C."/>
            <person name="Murphy C."/>
            <person name="Pearson M."/>
            <person name="Poon T.W."/>
            <person name="Priest M."/>
            <person name="Roberts A."/>
            <person name="Saif S."/>
            <person name="Shea T."/>
            <person name="Sykes S."/>
            <person name="Wortman J."/>
            <person name="Nusbaum C."/>
            <person name="Birren B."/>
        </authorList>
    </citation>
    <scope>NUCLEOTIDE SEQUENCE [LARGE SCALE GENOMIC DNA]</scope>
    <source>
        <strain evidence="1 2">CIP 110549</strain>
    </source>
</reference>
<evidence type="ECO:0008006" key="3">
    <source>
        <dbReference type="Google" id="ProtNLM"/>
    </source>
</evidence>
<dbReference type="EMBL" id="AYER01000010">
    <property type="protein sequence ID" value="ESK37316.1"/>
    <property type="molecule type" value="Genomic_DNA"/>
</dbReference>
<accession>V2THZ8</accession>
<organism evidence="1 2">
    <name type="scientific">Acinetobacter nectaris CIP 110549</name>
    <dbReference type="NCBI Taxonomy" id="1392540"/>
    <lineage>
        <taxon>Bacteria</taxon>
        <taxon>Pseudomonadati</taxon>
        <taxon>Pseudomonadota</taxon>
        <taxon>Gammaproteobacteria</taxon>
        <taxon>Moraxellales</taxon>
        <taxon>Moraxellaceae</taxon>
        <taxon>Acinetobacter</taxon>
    </lineage>
</organism>
<dbReference type="HOGENOM" id="CLU_110275_2_0_6"/>
<evidence type="ECO:0000313" key="2">
    <source>
        <dbReference type="Proteomes" id="UP000023785"/>
    </source>
</evidence>
<dbReference type="STRING" id="1392540.P256_02371"/>